<sequence length="204" mass="22371">MFNSATWPADQHVLYKQPLFLEVHEGKRWREEEQEAEKDEVLFQLTVMEWLSSLFPTGIKLTRESDGTLLGESLLEKAIRRNAGEKRRGFLEGPSAEGVAVRVEPPRGGAPLMTVGAGAAGSRAKEGDPAGVRTIRRDRGRGERARINKTVHLHPLTADSSQVTARREAGARGEGQPPRGHEMSPNGNSGSGGIRQIYLLKSEI</sequence>
<proteinExistence type="predicted"/>
<keyword evidence="3" id="KW-1185">Reference proteome</keyword>
<name>A0A6H5GP43_9HEMI</name>
<dbReference type="Proteomes" id="UP000479000">
    <property type="component" value="Unassembled WGS sequence"/>
</dbReference>
<evidence type="ECO:0000313" key="3">
    <source>
        <dbReference type="Proteomes" id="UP000479000"/>
    </source>
</evidence>
<dbReference type="EMBL" id="CADCXU010015938">
    <property type="protein sequence ID" value="CAB0005133.1"/>
    <property type="molecule type" value="Genomic_DNA"/>
</dbReference>
<protein>
    <submittedName>
        <fullName evidence="2">Uncharacterized protein</fullName>
    </submittedName>
</protein>
<gene>
    <name evidence="2" type="ORF">NTEN_LOCUS10610</name>
</gene>
<reference evidence="2 3" key="1">
    <citation type="submission" date="2020-02" db="EMBL/GenBank/DDBJ databases">
        <authorList>
            <person name="Ferguson B K."/>
        </authorList>
    </citation>
    <scope>NUCLEOTIDE SEQUENCE [LARGE SCALE GENOMIC DNA]</scope>
</reference>
<dbReference type="AlphaFoldDB" id="A0A6H5GP43"/>
<evidence type="ECO:0000256" key="1">
    <source>
        <dbReference type="SAM" id="MobiDB-lite"/>
    </source>
</evidence>
<evidence type="ECO:0000313" key="2">
    <source>
        <dbReference type="EMBL" id="CAB0005133.1"/>
    </source>
</evidence>
<accession>A0A6H5GP43</accession>
<feature type="region of interest" description="Disordered" evidence="1">
    <location>
        <begin position="158"/>
        <end position="196"/>
    </location>
</feature>
<organism evidence="2 3">
    <name type="scientific">Nesidiocoris tenuis</name>
    <dbReference type="NCBI Taxonomy" id="355587"/>
    <lineage>
        <taxon>Eukaryota</taxon>
        <taxon>Metazoa</taxon>
        <taxon>Ecdysozoa</taxon>
        <taxon>Arthropoda</taxon>
        <taxon>Hexapoda</taxon>
        <taxon>Insecta</taxon>
        <taxon>Pterygota</taxon>
        <taxon>Neoptera</taxon>
        <taxon>Paraneoptera</taxon>
        <taxon>Hemiptera</taxon>
        <taxon>Heteroptera</taxon>
        <taxon>Panheteroptera</taxon>
        <taxon>Cimicomorpha</taxon>
        <taxon>Miridae</taxon>
        <taxon>Dicyphina</taxon>
        <taxon>Nesidiocoris</taxon>
    </lineage>
</organism>